<proteinExistence type="predicted"/>
<comment type="caution">
    <text evidence="2">The sequence shown here is derived from an EMBL/GenBank/DDBJ whole genome shotgun (WGS) entry which is preliminary data.</text>
</comment>
<dbReference type="PANTHER" id="PTHR24159">
    <property type="match status" value="1"/>
</dbReference>
<dbReference type="InterPro" id="IPR020683">
    <property type="entry name" value="DUF3447"/>
</dbReference>
<dbReference type="Pfam" id="PF11929">
    <property type="entry name" value="DUF3447"/>
    <property type="match status" value="1"/>
</dbReference>
<sequence>MKVVSSNPTLKKHFEDFLKNDILSNMLCNILRKHLNLSLKPVENEVLMVKFQNSMLPTSDYDTGLLNYLEEVTNYLAKMNQNFSYFEKYVKAIKTDDVDNLQQLINMNNNVTSNPNSFKILMDCSAAYSSVKCVKYFMLNFQSQFGRQLEIEYNNVRASIIGGNLEIFHLLLEKYKGDRSSLIKDTIIFHQNKILKWIIENYVQFLSIYNTCCTRVLYDKNYIPQRYYHCKKCNYEDECCCHYCAKHCHVNHHNGKEHDVTYVTFCRLVYCDDECKLSQDMKPEGNKKFVEIDDLVLLSTYCANYDSLKILIKNGAYIPKCRDNPTRNQYSKMDQQLIKLFKEMRGFNDDKFMPKMTLNLKTQVKNDNECFVGEDGIGVNMDGSKDHNYVSFNDNRSIRQKVATGDDPFSMPQRHYPKAFEFAFGPQSDDDEEEEDQNQNQFNFQISNKGVSSHISSDQNKAQSQSFLFNKANIKDYEKMATEQNDQELMEKVANFNKYLNTVKSFVCKVLSKVN</sequence>
<reference evidence="2 3" key="1">
    <citation type="submission" date="2024-04" db="EMBL/GenBank/DDBJ databases">
        <title>Tritrichomonas musculus Genome.</title>
        <authorList>
            <person name="Alves-Ferreira E."/>
            <person name="Grigg M."/>
            <person name="Lorenzi H."/>
            <person name="Galac M."/>
        </authorList>
    </citation>
    <scope>NUCLEOTIDE SEQUENCE [LARGE SCALE GENOMIC DNA]</scope>
    <source>
        <strain evidence="2 3">EAF2021</strain>
    </source>
</reference>
<dbReference type="PANTHER" id="PTHR24159:SF5">
    <property type="entry name" value="ANK_REP_REGION DOMAIN-CONTAINING PROTEIN"/>
    <property type="match status" value="1"/>
</dbReference>
<evidence type="ECO:0000313" key="3">
    <source>
        <dbReference type="Proteomes" id="UP001470230"/>
    </source>
</evidence>
<feature type="domain" description="DUF3447" evidence="1">
    <location>
        <begin position="150"/>
        <end position="213"/>
    </location>
</feature>
<organism evidence="2 3">
    <name type="scientific">Tritrichomonas musculus</name>
    <dbReference type="NCBI Taxonomy" id="1915356"/>
    <lineage>
        <taxon>Eukaryota</taxon>
        <taxon>Metamonada</taxon>
        <taxon>Parabasalia</taxon>
        <taxon>Tritrichomonadida</taxon>
        <taxon>Tritrichomonadidae</taxon>
        <taxon>Tritrichomonas</taxon>
    </lineage>
</organism>
<keyword evidence="3" id="KW-1185">Reference proteome</keyword>
<dbReference type="SUPFAM" id="SSF48403">
    <property type="entry name" value="Ankyrin repeat"/>
    <property type="match status" value="1"/>
</dbReference>
<evidence type="ECO:0000313" key="2">
    <source>
        <dbReference type="EMBL" id="KAK8875626.1"/>
    </source>
</evidence>
<protein>
    <recommendedName>
        <fullName evidence="1">DUF3447 domain-containing protein</fullName>
    </recommendedName>
</protein>
<name>A0ABR2JCK9_9EUKA</name>
<dbReference type="EMBL" id="JAPFFF010000012">
    <property type="protein sequence ID" value="KAK8875626.1"/>
    <property type="molecule type" value="Genomic_DNA"/>
</dbReference>
<gene>
    <name evidence="2" type="ORF">M9Y10_005796</name>
</gene>
<accession>A0ABR2JCK9</accession>
<dbReference type="Proteomes" id="UP001470230">
    <property type="component" value="Unassembled WGS sequence"/>
</dbReference>
<evidence type="ECO:0000259" key="1">
    <source>
        <dbReference type="Pfam" id="PF11929"/>
    </source>
</evidence>
<dbReference type="InterPro" id="IPR036770">
    <property type="entry name" value="Ankyrin_rpt-contain_sf"/>
</dbReference>